<dbReference type="GO" id="GO:0003954">
    <property type="term" value="F:NADH dehydrogenase activity"/>
    <property type="evidence" value="ECO:0007669"/>
    <property type="project" value="TreeGrafter"/>
</dbReference>
<evidence type="ECO:0000256" key="5">
    <source>
        <dbReference type="SAM" id="Phobius"/>
    </source>
</evidence>
<name>A0A453GT90_AEGTS</name>
<keyword evidence="7" id="KW-1185">Reference proteome</keyword>
<dbReference type="AlphaFoldDB" id="A0A453GT90"/>
<protein>
    <recommendedName>
        <fullName evidence="2">NADH-ubiquinone oxidoreductase chain 4</fullName>
        <ecNumber evidence="1">7.1.1.2</ecNumber>
    </recommendedName>
    <alternativeName>
        <fullName evidence="4">NADH dehydrogenase subunit 4</fullName>
    </alternativeName>
</protein>
<accession>A0A453GT90</accession>
<keyword evidence="5" id="KW-1133">Transmembrane helix</keyword>
<dbReference type="STRING" id="200361.A0A453GT90"/>
<keyword evidence="3" id="KW-0830">Ubiquinone</keyword>
<evidence type="ECO:0000256" key="2">
    <source>
        <dbReference type="ARBA" id="ARBA00021006"/>
    </source>
</evidence>
<keyword evidence="5" id="KW-0812">Transmembrane</keyword>
<reference evidence="7" key="1">
    <citation type="journal article" date="2014" name="Science">
        <title>Ancient hybridizations among the ancestral genomes of bread wheat.</title>
        <authorList>
            <consortium name="International Wheat Genome Sequencing Consortium,"/>
            <person name="Marcussen T."/>
            <person name="Sandve S.R."/>
            <person name="Heier L."/>
            <person name="Spannagl M."/>
            <person name="Pfeifer M."/>
            <person name="Jakobsen K.S."/>
            <person name="Wulff B.B."/>
            <person name="Steuernagel B."/>
            <person name="Mayer K.F."/>
            <person name="Olsen O.A."/>
        </authorList>
    </citation>
    <scope>NUCLEOTIDE SEQUENCE [LARGE SCALE GENOMIC DNA]</scope>
    <source>
        <strain evidence="7">cv. AL8/78</strain>
    </source>
</reference>
<organism evidence="6 7">
    <name type="scientific">Aegilops tauschii subsp. strangulata</name>
    <name type="common">Goatgrass</name>
    <dbReference type="NCBI Taxonomy" id="200361"/>
    <lineage>
        <taxon>Eukaryota</taxon>
        <taxon>Viridiplantae</taxon>
        <taxon>Streptophyta</taxon>
        <taxon>Embryophyta</taxon>
        <taxon>Tracheophyta</taxon>
        <taxon>Spermatophyta</taxon>
        <taxon>Magnoliopsida</taxon>
        <taxon>Liliopsida</taxon>
        <taxon>Poales</taxon>
        <taxon>Poaceae</taxon>
        <taxon>BOP clade</taxon>
        <taxon>Pooideae</taxon>
        <taxon>Triticodae</taxon>
        <taxon>Triticeae</taxon>
        <taxon>Triticinae</taxon>
        <taxon>Aegilops</taxon>
    </lineage>
</organism>
<reference evidence="7" key="2">
    <citation type="journal article" date="2017" name="Nat. Plants">
        <title>The Aegilops tauschii genome reveals multiple impacts of transposons.</title>
        <authorList>
            <person name="Zhao G."/>
            <person name="Zou C."/>
            <person name="Li K."/>
            <person name="Wang K."/>
            <person name="Li T."/>
            <person name="Gao L."/>
            <person name="Zhang X."/>
            <person name="Wang H."/>
            <person name="Yang Z."/>
            <person name="Liu X."/>
            <person name="Jiang W."/>
            <person name="Mao L."/>
            <person name="Kong X."/>
            <person name="Jiao Y."/>
            <person name="Jia J."/>
        </authorList>
    </citation>
    <scope>NUCLEOTIDE SEQUENCE [LARGE SCALE GENOMIC DNA]</scope>
    <source>
        <strain evidence="7">cv. AL8/78</strain>
    </source>
</reference>
<dbReference type="GO" id="GO:0008137">
    <property type="term" value="F:NADH dehydrogenase (ubiquinone) activity"/>
    <property type="evidence" value="ECO:0007669"/>
    <property type="project" value="UniProtKB-EC"/>
</dbReference>
<reference evidence="6" key="4">
    <citation type="submission" date="2019-03" db="UniProtKB">
        <authorList>
            <consortium name="EnsemblPlants"/>
        </authorList>
    </citation>
    <scope>IDENTIFICATION</scope>
</reference>
<dbReference type="EC" id="7.1.1.2" evidence="1"/>
<keyword evidence="5" id="KW-0472">Membrane</keyword>
<evidence type="ECO:0000256" key="1">
    <source>
        <dbReference type="ARBA" id="ARBA00012944"/>
    </source>
</evidence>
<reference evidence="6" key="5">
    <citation type="journal article" date="2021" name="G3 (Bethesda)">
        <title>Aegilops tauschii genome assembly Aet v5.0 features greater sequence contiguity and improved annotation.</title>
        <authorList>
            <person name="Wang L."/>
            <person name="Zhu T."/>
            <person name="Rodriguez J.C."/>
            <person name="Deal K.R."/>
            <person name="Dubcovsky J."/>
            <person name="McGuire P.E."/>
            <person name="Lux T."/>
            <person name="Spannagl M."/>
            <person name="Mayer K.F.X."/>
            <person name="Baldrich P."/>
            <person name="Meyers B.C."/>
            <person name="Huo N."/>
            <person name="Gu Y.Q."/>
            <person name="Zhou H."/>
            <person name="Devos K.M."/>
            <person name="Bennetzen J.L."/>
            <person name="Unver T."/>
            <person name="Budak H."/>
            <person name="Gulick P.J."/>
            <person name="Galiba G."/>
            <person name="Kalapos B."/>
            <person name="Nelson D.R."/>
            <person name="Li P."/>
            <person name="You F.M."/>
            <person name="Luo M.C."/>
            <person name="Dvorak J."/>
        </authorList>
    </citation>
    <scope>NUCLEOTIDE SEQUENCE [LARGE SCALE GENOMIC DNA]</scope>
    <source>
        <strain evidence="6">cv. AL8/78</strain>
    </source>
</reference>
<dbReference type="PANTHER" id="PTHR43507:SF1">
    <property type="entry name" value="NADH-UBIQUINONE OXIDOREDUCTASE CHAIN 4"/>
    <property type="match status" value="1"/>
</dbReference>
<dbReference type="GO" id="GO:0048039">
    <property type="term" value="F:ubiquinone binding"/>
    <property type="evidence" value="ECO:0007669"/>
    <property type="project" value="TreeGrafter"/>
</dbReference>
<dbReference type="PANTHER" id="PTHR43507">
    <property type="entry name" value="NADH-UBIQUINONE OXIDOREDUCTASE CHAIN 4"/>
    <property type="match status" value="1"/>
</dbReference>
<dbReference type="GO" id="GO:0015990">
    <property type="term" value="P:electron transport coupled proton transport"/>
    <property type="evidence" value="ECO:0007669"/>
    <property type="project" value="TreeGrafter"/>
</dbReference>
<dbReference type="Proteomes" id="UP000015105">
    <property type="component" value="Chromosome 3D"/>
</dbReference>
<dbReference type="GO" id="GO:0042773">
    <property type="term" value="P:ATP synthesis coupled electron transport"/>
    <property type="evidence" value="ECO:0007669"/>
    <property type="project" value="InterPro"/>
</dbReference>
<feature type="transmembrane region" description="Helical" evidence="5">
    <location>
        <begin position="6"/>
        <end position="26"/>
    </location>
</feature>
<dbReference type="InterPro" id="IPR003918">
    <property type="entry name" value="NADH_UbQ_OxRdtase"/>
</dbReference>
<proteinExistence type="predicted"/>
<dbReference type="Gramene" id="AET3Gv21195900.1">
    <property type="protein sequence ID" value="AET3Gv21195900.1"/>
    <property type="gene ID" value="AET3Gv21195900"/>
</dbReference>
<evidence type="ECO:0000256" key="3">
    <source>
        <dbReference type="ARBA" id="ARBA00023075"/>
    </source>
</evidence>
<reference evidence="6" key="3">
    <citation type="journal article" date="2017" name="Nature">
        <title>Genome sequence of the progenitor of the wheat D genome Aegilops tauschii.</title>
        <authorList>
            <person name="Luo M.C."/>
            <person name="Gu Y.Q."/>
            <person name="Puiu D."/>
            <person name="Wang H."/>
            <person name="Twardziok S.O."/>
            <person name="Deal K.R."/>
            <person name="Huo N."/>
            <person name="Zhu T."/>
            <person name="Wang L."/>
            <person name="Wang Y."/>
            <person name="McGuire P.E."/>
            <person name="Liu S."/>
            <person name="Long H."/>
            <person name="Ramasamy R.K."/>
            <person name="Rodriguez J.C."/>
            <person name="Van S.L."/>
            <person name="Yuan L."/>
            <person name="Wang Z."/>
            <person name="Xia Z."/>
            <person name="Xiao L."/>
            <person name="Anderson O.D."/>
            <person name="Ouyang S."/>
            <person name="Liang Y."/>
            <person name="Zimin A.V."/>
            <person name="Pertea G."/>
            <person name="Qi P."/>
            <person name="Bennetzen J.L."/>
            <person name="Dai X."/>
            <person name="Dawson M.W."/>
            <person name="Muller H.G."/>
            <person name="Kugler K."/>
            <person name="Rivarola-Duarte L."/>
            <person name="Spannagl M."/>
            <person name="Mayer K.F.X."/>
            <person name="Lu F.H."/>
            <person name="Bevan M.W."/>
            <person name="Leroy P."/>
            <person name="Li P."/>
            <person name="You F.M."/>
            <person name="Sun Q."/>
            <person name="Liu Z."/>
            <person name="Lyons E."/>
            <person name="Wicker T."/>
            <person name="Salzberg S.L."/>
            <person name="Devos K.M."/>
            <person name="Dvorak J."/>
        </authorList>
    </citation>
    <scope>NUCLEOTIDE SEQUENCE [LARGE SCALE GENOMIC DNA]</scope>
    <source>
        <strain evidence="6">cv. AL8/78</strain>
    </source>
</reference>
<sequence>MGIDGRSLFFMILTTFLIPICISVGWSGMRSFGKEYITAFLIREFLMNVVSCMDKSTNLIITRSTRSDRSRERTRKTDPK</sequence>
<dbReference type="EnsemblPlants" id="AET3Gv21195900.1">
    <property type="protein sequence ID" value="AET3Gv21195900.1"/>
    <property type="gene ID" value="AET3Gv21195900"/>
</dbReference>
<evidence type="ECO:0000256" key="4">
    <source>
        <dbReference type="ARBA" id="ARBA00031025"/>
    </source>
</evidence>
<evidence type="ECO:0000313" key="7">
    <source>
        <dbReference type="Proteomes" id="UP000015105"/>
    </source>
</evidence>
<evidence type="ECO:0000313" key="6">
    <source>
        <dbReference type="EnsemblPlants" id="AET3Gv21195900.1"/>
    </source>
</evidence>